<evidence type="ECO:0000313" key="4">
    <source>
        <dbReference type="Proteomes" id="UP000220836"/>
    </source>
</evidence>
<dbReference type="OrthoDB" id="273614at2"/>
<reference evidence="3 4" key="1">
    <citation type="submission" date="2017-05" db="EMBL/GenBank/DDBJ databases">
        <authorList>
            <person name="Song R."/>
            <person name="Chenine A.L."/>
            <person name="Ruprecht R.M."/>
        </authorList>
    </citation>
    <scope>NUCLEOTIDE SEQUENCE [LARGE SCALE GENOMIC DNA]</scope>
    <source>
        <strain evidence="3 4">CECT 8663</strain>
    </source>
</reference>
<dbReference type="Pfam" id="PF00583">
    <property type="entry name" value="Acetyltransf_1"/>
    <property type="match status" value="1"/>
</dbReference>
<keyword evidence="4" id="KW-1185">Reference proteome</keyword>
<proteinExistence type="predicted"/>
<dbReference type="AlphaFoldDB" id="A0A238L6N8"/>
<sequence length="165" mass="18087">MKRDALVDISEQFRPGSLGAIVMLHGNHYASNWGFGTFFEAKVALELAEFAARQASDDLVLIAHDCGGVAASLVLDLNDPTSGPRGGHLRWFICAERCRGTGLGRQILQRAVSHSEAHSKGNIWLTTFAGLKPARHLYESFGFELVSEAEGTAWGTTVKEQEFRR</sequence>
<accession>A0A238L6N8</accession>
<dbReference type="InterPro" id="IPR050769">
    <property type="entry name" value="NAT_camello-type"/>
</dbReference>
<protein>
    <submittedName>
        <fullName evidence="3">Acetyltransferase (GNAT) family protein</fullName>
    </submittedName>
</protein>
<dbReference type="PANTHER" id="PTHR13947:SF37">
    <property type="entry name" value="LD18367P"/>
    <property type="match status" value="1"/>
</dbReference>
<dbReference type="RefSeq" id="WP_097807134.1">
    <property type="nucleotide sequence ID" value="NZ_FXYH01000040.1"/>
</dbReference>
<dbReference type="PROSITE" id="PS51186">
    <property type="entry name" value="GNAT"/>
    <property type="match status" value="1"/>
</dbReference>
<keyword evidence="1 3" id="KW-0808">Transferase</keyword>
<feature type="domain" description="N-acetyltransferase" evidence="2">
    <location>
        <begin position="11"/>
        <end position="164"/>
    </location>
</feature>
<organism evidence="3 4">
    <name type="scientific">Pelagimonas varians</name>
    <dbReference type="NCBI Taxonomy" id="696760"/>
    <lineage>
        <taxon>Bacteria</taxon>
        <taxon>Pseudomonadati</taxon>
        <taxon>Pseudomonadota</taxon>
        <taxon>Alphaproteobacteria</taxon>
        <taxon>Rhodobacterales</taxon>
        <taxon>Roseobacteraceae</taxon>
        <taxon>Pelagimonas</taxon>
    </lineage>
</organism>
<dbReference type="InterPro" id="IPR016181">
    <property type="entry name" value="Acyl_CoA_acyltransferase"/>
</dbReference>
<evidence type="ECO:0000259" key="2">
    <source>
        <dbReference type="PROSITE" id="PS51186"/>
    </source>
</evidence>
<dbReference type="Gene3D" id="3.40.630.30">
    <property type="match status" value="1"/>
</dbReference>
<dbReference type="PANTHER" id="PTHR13947">
    <property type="entry name" value="GNAT FAMILY N-ACETYLTRANSFERASE"/>
    <property type="match status" value="1"/>
</dbReference>
<dbReference type="InterPro" id="IPR000182">
    <property type="entry name" value="GNAT_dom"/>
</dbReference>
<name>A0A238L6N8_9RHOB</name>
<dbReference type="EMBL" id="FXYH01000040">
    <property type="protein sequence ID" value="SMX50667.1"/>
    <property type="molecule type" value="Genomic_DNA"/>
</dbReference>
<evidence type="ECO:0000256" key="1">
    <source>
        <dbReference type="ARBA" id="ARBA00022679"/>
    </source>
</evidence>
<evidence type="ECO:0000313" key="3">
    <source>
        <dbReference type="EMBL" id="SMX50667.1"/>
    </source>
</evidence>
<dbReference type="CDD" id="cd04301">
    <property type="entry name" value="NAT_SF"/>
    <property type="match status" value="1"/>
</dbReference>
<dbReference type="Proteomes" id="UP000220836">
    <property type="component" value="Unassembled WGS sequence"/>
</dbReference>
<gene>
    <name evidence="3" type="ORF">PEV8663_04752</name>
</gene>
<dbReference type="SUPFAM" id="SSF55729">
    <property type="entry name" value="Acyl-CoA N-acyltransferases (Nat)"/>
    <property type="match status" value="1"/>
</dbReference>
<dbReference type="GO" id="GO:0008080">
    <property type="term" value="F:N-acetyltransferase activity"/>
    <property type="evidence" value="ECO:0007669"/>
    <property type="project" value="InterPro"/>
</dbReference>